<name>A0A3E0G665_9PSEU</name>
<dbReference type="Pfam" id="PF01381">
    <property type="entry name" value="HTH_3"/>
    <property type="match status" value="1"/>
</dbReference>
<dbReference type="PANTHER" id="PTHR42830">
    <property type="entry name" value="OSMOTICALLY INDUCIBLE FAMILY PROTEIN"/>
    <property type="match status" value="1"/>
</dbReference>
<organism evidence="2 3">
    <name type="scientific">Kutzneria buriramensis</name>
    <dbReference type="NCBI Taxonomy" id="1045776"/>
    <lineage>
        <taxon>Bacteria</taxon>
        <taxon>Bacillati</taxon>
        <taxon>Actinomycetota</taxon>
        <taxon>Actinomycetes</taxon>
        <taxon>Pseudonocardiales</taxon>
        <taxon>Pseudonocardiaceae</taxon>
        <taxon>Kutzneria</taxon>
    </lineage>
</organism>
<dbReference type="InterPro" id="IPR003718">
    <property type="entry name" value="OsmC/Ohr_fam"/>
</dbReference>
<dbReference type="AlphaFoldDB" id="A0A3E0G665"/>
<gene>
    <name evidence="2" type="ORF">BCF44_14512</name>
</gene>
<dbReference type="SUPFAM" id="SSF47413">
    <property type="entry name" value="lambda repressor-like DNA-binding domains"/>
    <property type="match status" value="1"/>
</dbReference>
<evidence type="ECO:0000259" key="1">
    <source>
        <dbReference type="PROSITE" id="PS50943"/>
    </source>
</evidence>
<dbReference type="Gene3D" id="3.30.300.20">
    <property type="match status" value="1"/>
</dbReference>
<accession>A0A3E0G665</accession>
<dbReference type="InterPro" id="IPR052707">
    <property type="entry name" value="OsmC_Ohr_Peroxiredoxin"/>
</dbReference>
<dbReference type="InterPro" id="IPR036102">
    <property type="entry name" value="OsmC/Ohrsf"/>
</dbReference>
<dbReference type="CDD" id="cd00093">
    <property type="entry name" value="HTH_XRE"/>
    <property type="match status" value="1"/>
</dbReference>
<reference evidence="2 3" key="1">
    <citation type="submission" date="2018-08" db="EMBL/GenBank/DDBJ databases">
        <title>Genomic Encyclopedia of Archaeal and Bacterial Type Strains, Phase II (KMG-II): from individual species to whole genera.</title>
        <authorList>
            <person name="Goeker M."/>
        </authorList>
    </citation>
    <scope>NUCLEOTIDE SEQUENCE [LARGE SCALE GENOMIC DNA]</scope>
    <source>
        <strain evidence="2 3">DSM 45791</strain>
    </source>
</reference>
<dbReference type="GO" id="GO:0004601">
    <property type="term" value="F:peroxidase activity"/>
    <property type="evidence" value="ECO:0007669"/>
    <property type="project" value="InterPro"/>
</dbReference>
<dbReference type="SUPFAM" id="SSF82784">
    <property type="entry name" value="OsmC-like"/>
    <property type="match status" value="1"/>
</dbReference>
<dbReference type="GO" id="GO:0003677">
    <property type="term" value="F:DNA binding"/>
    <property type="evidence" value="ECO:0007669"/>
    <property type="project" value="InterPro"/>
</dbReference>
<dbReference type="PROSITE" id="PS50943">
    <property type="entry name" value="HTH_CROC1"/>
    <property type="match status" value="1"/>
</dbReference>
<dbReference type="EMBL" id="QUNO01000045">
    <property type="protein sequence ID" value="REH17469.1"/>
    <property type="molecule type" value="Genomic_DNA"/>
</dbReference>
<keyword evidence="3" id="KW-1185">Reference proteome</keyword>
<sequence>MPKRAGRKVDRVLDESLIDAQLQAMANKLRTARFARGLRLIDVAAMTGLSEVHLYRLEQGERAPSLRALLTLAAALDLSPGDLLGAEDGGGVPDRVAPHTGRAVWHGTEKTGSGEMIKGGVRVAYDLARRANPQLIEDADDTVGSPEALLGMAFAGCFSMALASDLDDAGYQPLRIETFAEVRTEAGAGGIALSEVDLRCEATVAGIADQRFLAMAENTKRNCLVSRALAAVPARLDARLVSTVED</sequence>
<comment type="caution">
    <text evidence="2">The sequence shown here is derived from an EMBL/GenBank/DDBJ whole genome shotgun (WGS) entry which is preliminary data.</text>
</comment>
<dbReference type="Pfam" id="PF02566">
    <property type="entry name" value="OsmC"/>
    <property type="match status" value="1"/>
</dbReference>
<dbReference type="InterPro" id="IPR019904">
    <property type="entry name" value="Peroxiredoxin_OsmC"/>
</dbReference>
<dbReference type="PANTHER" id="PTHR42830:SF1">
    <property type="entry name" value="OSMOTICALLY INDUCIBLE FAMILY PROTEIN"/>
    <property type="match status" value="1"/>
</dbReference>
<dbReference type="Gene3D" id="1.10.260.40">
    <property type="entry name" value="lambda repressor-like DNA-binding domains"/>
    <property type="match status" value="1"/>
</dbReference>
<proteinExistence type="predicted"/>
<dbReference type="InterPro" id="IPR015946">
    <property type="entry name" value="KH_dom-like_a/b"/>
</dbReference>
<dbReference type="InterPro" id="IPR010982">
    <property type="entry name" value="Lambda_DNA-bd_dom_sf"/>
</dbReference>
<evidence type="ECO:0000313" key="2">
    <source>
        <dbReference type="EMBL" id="REH17469.1"/>
    </source>
</evidence>
<dbReference type="SMART" id="SM00530">
    <property type="entry name" value="HTH_XRE"/>
    <property type="match status" value="1"/>
</dbReference>
<dbReference type="InterPro" id="IPR001387">
    <property type="entry name" value="Cro/C1-type_HTH"/>
</dbReference>
<evidence type="ECO:0000313" key="3">
    <source>
        <dbReference type="Proteomes" id="UP000256269"/>
    </source>
</evidence>
<protein>
    <submittedName>
        <fullName evidence="2">OsmC subfamily peroxiredoxin</fullName>
    </submittedName>
</protein>
<dbReference type="GO" id="GO:0006979">
    <property type="term" value="P:response to oxidative stress"/>
    <property type="evidence" value="ECO:0007669"/>
    <property type="project" value="InterPro"/>
</dbReference>
<dbReference type="NCBIfam" id="TIGR03562">
    <property type="entry name" value="osmo_induc_OsmC"/>
    <property type="match status" value="1"/>
</dbReference>
<feature type="domain" description="HTH cro/C1-type" evidence="1">
    <location>
        <begin position="29"/>
        <end position="83"/>
    </location>
</feature>
<dbReference type="Proteomes" id="UP000256269">
    <property type="component" value="Unassembled WGS sequence"/>
</dbReference>